<sequence length="204" mass="22137">MKISQMKSGNPFLFLLFTCVLSMGVLFSASAQNGPGKRKAGAAAKVKASETVVYLVRHAEKAASNGNMTDDPDLSEAGQKRAEVLKTKFAAAPVAALFATKYKRTQQTLQPLATTLQQTVQIYDARDFTSLVEKIKKEYAGKTVVVAGHSNTVLSLLEALGGKKPFTEIADYQYDYLFKVTLREGKETQVDVQQYGQASTATAN</sequence>
<evidence type="ECO:0000313" key="3">
    <source>
        <dbReference type="Proteomes" id="UP000324133"/>
    </source>
</evidence>
<feature type="signal peptide" evidence="1">
    <location>
        <begin position="1"/>
        <end position="31"/>
    </location>
</feature>
<dbReference type="Proteomes" id="UP000324133">
    <property type="component" value="Unassembled WGS sequence"/>
</dbReference>
<dbReference type="SMART" id="SM00855">
    <property type="entry name" value="PGAM"/>
    <property type="match status" value="1"/>
</dbReference>
<dbReference type="InterPro" id="IPR013078">
    <property type="entry name" value="His_Pase_superF_clade-1"/>
</dbReference>
<reference evidence="2 3" key="1">
    <citation type="submission" date="2019-07" db="EMBL/GenBank/DDBJ databases">
        <title>Rufibacter sp. nov., isolated from lake sediment.</title>
        <authorList>
            <person name="Qu J.-H."/>
        </authorList>
    </citation>
    <scope>NUCLEOTIDE SEQUENCE [LARGE SCALE GENOMIC DNA]</scope>
    <source>
        <strain evidence="2 3">NBS58-1</strain>
    </source>
</reference>
<dbReference type="OrthoDB" id="3296006at2"/>
<protein>
    <submittedName>
        <fullName evidence="2">Histidine phosphatase family protein</fullName>
    </submittedName>
</protein>
<evidence type="ECO:0000313" key="2">
    <source>
        <dbReference type="EMBL" id="KAA3436668.1"/>
    </source>
</evidence>
<gene>
    <name evidence="2" type="ORF">FOA19_20005</name>
</gene>
<evidence type="ECO:0000256" key="1">
    <source>
        <dbReference type="SAM" id="SignalP"/>
    </source>
</evidence>
<proteinExistence type="predicted"/>
<feature type="chain" id="PRO_5022732775" evidence="1">
    <location>
        <begin position="32"/>
        <end position="204"/>
    </location>
</feature>
<keyword evidence="3" id="KW-1185">Reference proteome</keyword>
<dbReference type="EMBL" id="VKKY01000003">
    <property type="protein sequence ID" value="KAA3436668.1"/>
    <property type="molecule type" value="Genomic_DNA"/>
</dbReference>
<dbReference type="Pfam" id="PF00300">
    <property type="entry name" value="His_Phos_1"/>
    <property type="match status" value="1"/>
</dbReference>
<comment type="caution">
    <text evidence="2">The sequence shown here is derived from an EMBL/GenBank/DDBJ whole genome shotgun (WGS) entry which is preliminary data.</text>
</comment>
<organism evidence="2 3">
    <name type="scientific">Rufibacter hautae</name>
    <dbReference type="NCBI Taxonomy" id="2595005"/>
    <lineage>
        <taxon>Bacteria</taxon>
        <taxon>Pseudomonadati</taxon>
        <taxon>Bacteroidota</taxon>
        <taxon>Cytophagia</taxon>
        <taxon>Cytophagales</taxon>
        <taxon>Hymenobacteraceae</taxon>
        <taxon>Rufibacter</taxon>
    </lineage>
</organism>
<dbReference type="RefSeq" id="WP_149092609.1">
    <property type="nucleotide sequence ID" value="NZ_VKKY01000003.1"/>
</dbReference>
<dbReference type="Gene3D" id="3.40.50.1240">
    <property type="entry name" value="Phosphoglycerate mutase-like"/>
    <property type="match status" value="1"/>
</dbReference>
<accession>A0A5B6T927</accession>
<keyword evidence="1" id="KW-0732">Signal</keyword>
<name>A0A5B6T927_9BACT</name>
<dbReference type="SUPFAM" id="SSF53254">
    <property type="entry name" value="Phosphoglycerate mutase-like"/>
    <property type="match status" value="1"/>
</dbReference>
<dbReference type="AlphaFoldDB" id="A0A5B6T927"/>
<dbReference type="InterPro" id="IPR029033">
    <property type="entry name" value="His_PPase_superfam"/>
</dbReference>
<dbReference type="CDD" id="cd07040">
    <property type="entry name" value="HP"/>
    <property type="match status" value="1"/>
</dbReference>